<dbReference type="InterPro" id="IPR020846">
    <property type="entry name" value="MFS_dom"/>
</dbReference>
<reference evidence="9 10" key="1">
    <citation type="submission" date="2019-04" db="EMBL/GenBank/DDBJ databases">
        <authorList>
            <person name="Li M."/>
            <person name="Gao C."/>
        </authorList>
    </citation>
    <scope>NUCLEOTIDE SEQUENCE [LARGE SCALE GENOMIC DNA]</scope>
    <source>
        <strain evidence="9 10">BGMRC 2031</strain>
    </source>
</reference>
<dbReference type="Proteomes" id="UP000305202">
    <property type="component" value="Unassembled WGS sequence"/>
</dbReference>
<comment type="similarity">
    <text evidence="2">Belongs to the major facilitator superfamily.</text>
</comment>
<evidence type="ECO:0000256" key="4">
    <source>
        <dbReference type="ARBA" id="ARBA00022692"/>
    </source>
</evidence>
<evidence type="ECO:0000256" key="3">
    <source>
        <dbReference type="ARBA" id="ARBA00022448"/>
    </source>
</evidence>
<feature type="transmembrane region" description="Helical" evidence="7">
    <location>
        <begin position="211"/>
        <end position="231"/>
    </location>
</feature>
<dbReference type="InterPro" id="IPR036259">
    <property type="entry name" value="MFS_trans_sf"/>
</dbReference>
<feature type="transmembrane region" description="Helical" evidence="7">
    <location>
        <begin position="307"/>
        <end position="330"/>
    </location>
</feature>
<dbReference type="PROSITE" id="PS00216">
    <property type="entry name" value="SUGAR_TRANSPORT_1"/>
    <property type="match status" value="1"/>
</dbReference>
<sequence length="420" mass="45648">MKNNYLPTAIGLYVNYLVHGMGVILMSLNMSHLQTQWHTDAAGVSIVISSLGIGRLSLLLIAGTLSDRYGRRPFVYLGIAAYLIFFLGILTTRSIGLAYCFGFLAGMANSLLDSGTYPTLMEAFPKSPSTANILIKAFVSSGQFLLPMVISLLVWANFWFGWSFLFAGGIMALNAVYLLRCPFPSVSPRPEPERAARLSPAPQDKSCTCSMWDLASFTLYGYISMGTFYLISQWLAQYGQFVAGMSYTLSIKLLSIYTVGSLLGVFITAFAVERIIRSATLLMLYTAASFSALLFVCLYPTVLTVIVFSFVIGFFAAGGVLQLGLTIMALRFPNSKGRATGIFYSAGSLATFTVPLITAKLSQTSIASIMWFDVGLAAAGFLTALFIGYRDKKERAAMAIGNRPVTRNSGVVDDETLAHR</sequence>
<feature type="transmembrane region" description="Helical" evidence="7">
    <location>
        <begin position="74"/>
        <end position="90"/>
    </location>
</feature>
<accession>A0ABY2SN37</accession>
<dbReference type="InterPro" id="IPR011701">
    <property type="entry name" value="MFS"/>
</dbReference>
<feature type="transmembrane region" description="Helical" evidence="7">
    <location>
        <begin position="279"/>
        <end position="301"/>
    </location>
</feature>
<evidence type="ECO:0000256" key="1">
    <source>
        <dbReference type="ARBA" id="ARBA00004127"/>
    </source>
</evidence>
<dbReference type="RefSeq" id="WP_136989924.1">
    <property type="nucleotide sequence ID" value="NZ_SZPQ01000011.1"/>
</dbReference>
<dbReference type="InterPro" id="IPR051788">
    <property type="entry name" value="MFS_Transporter"/>
</dbReference>
<proteinExistence type="inferred from homology"/>
<dbReference type="Gene3D" id="1.20.1250.20">
    <property type="entry name" value="MFS general substrate transporter like domains"/>
    <property type="match status" value="2"/>
</dbReference>
<feature type="transmembrane region" description="Helical" evidence="7">
    <location>
        <begin position="251"/>
        <end position="272"/>
    </location>
</feature>
<keyword evidence="4 7" id="KW-0812">Transmembrane</keyword>
<evidence type="ECO:0000313" key="9">
    <source>
        <dbReference type="EMBL" id="TKI06485.1"/>
    </source>
</evidence>
<keyword evidence="3" id="KW-0813">Transport</keyword>
<dbReference type="PROSITE" id="PS50850">
    <property type="entry name" value="MFS"/>
    <property type="match status" value="1"/>
</dbReference>
<dbReference type="InterPro" id="IPR005829">
    <property type="entry name" value="Sugar_transporter_CS"/>
</dbReference>
<dbReference type="SUPFAM" id="SSF103473">
    <property type="entry name" value="MFS general substrate transporter"/>
    <property type="match status" value="1"/>
</dbReference>
<evidence type="ECO:0000256" key="2">
    <source>
        <dbReference type="ARBA" id="ARBA00008335"/>
    </source>
</evidence>
<keyword evidence="5 7" id="KW-1133">Transmembrane helix</keyword>
<name>A0ABY2SN37_9HYPH</name>
<dbReference type="Pfam" id="PF07690">
    <property type="entry name" value="MFS_1"/>
    <property type="match status" value="1"/>
</dbReference>
<keyword evidence="6 7" id="KW-0472">Membrane</keyword>
<evidence type="ECO:0000256" key="7">
    <source>
        <dbReference type="SAM" id="Phobius"/>
    </source>
</evidence>
<feature type="transmembrane region" description="Helical" evidence="7">
    <location>
        <begin position="133"/>
        <end position="153"/>
    </location>
</feature>
<gene>
    <name evidence="9" type="ORF">FCN80_09485</name>
</gene>
<comment type="caution">
    <text evidence="9">The sequence shown here is derived from an EMBL/GenBank/DDBJ whole genome shotgun (WGS) entry which is preliminary data.</text>
</comment>
<dbReference type="EMBL" id="SZPQ01000011">
    <property type="protein sequence ID" value="TKI06485.1"/>
    <property type="molecule type" value="Genomic_DNA"/>
</dbReference>
<keyword evidence="10" id="KW-1185">Reference proteome</keyword>
<feature type="transmembrane region" description="Helical" evidence="7">
    <location>
        <begin position="12"/>
        <end position="30"/>
    </location>
</feature>
<organism evidence="9 10">
    <name type="scientific">Martelella alba</name>
    <dbReference type="NCBI Taxonomy" id="2590451"/>
    <lineage>
        <taxon>Bacteria</taxon>
        <taxon>Pseudomonadati</taxon>
        <taxon>Pseudomonadota</taxon>
        <taxon>Alphaproteobacteria</taxon>
        <taxon>Hyphomicrobiales</taxon>
        <taxon>Aurantimonadaceae</taxon>
        <taxon>Martelella</taxon>
    </lineage>
</organism>
<evidence type="ECO:0000259" key="8">
    <source>
        <dbReference type="PROSITE" id="PS50850"/>
    </source>
</evidence>
<feature type="transmembrane region" description="Helical" evidence="7">
    <location>
        <begin position="342"/>
        <end position="362"/>
    </location>
</feature>
<evidence type="ECO:0000256" key="5">
    <source>
        <dbReference type="ARBA" id="ARBA00022989"/>
    </source>
</evidence>
<feature type="transmembrane region" description="Helical" evidence="7">
    <location>
        <begin position="368"/>
        <end position="389"/>
    </location>
</feature>
<dbReference type="PANTHER" id="PTHR23514">
    <property type="entry name" value="BYPASS OF STOP CODON PROTEIN 6"/>
    <property type="match status" value="1"/>
</dbReference>
<feature type="domain" description="Major facilitator superfamily (MFS) profile" evidence="8">
    <location>
        <begin position="8"/>
        <end position="392"/>
    </location>
</feature>
<feature type="transmembrane region" description="Helical" evidence="7">
    <location>
        <begin position="159"/>
        <end position="179"/>
    </location>
</feature>
<comment type="subcellular location">
    <subcellularLocation>
        <location evidence="1">Endomembrane system</location>
        <topology evidence="1">Multi-pass membrane protein</topology>
    </subcellularLocation>
</comment>
<dbReference type="PANTHER" id="PTHR23514:SF3">
    <property type="entry name" value="BYPASS OF STOP CODON PROTEIN 6"/>
    <property type="match status" value="1"/>
</dbReference>
<evidence type="ECO:0000256" key="6">
    <source>
        <dbReference type="ARBA" id="ARBA00023136"/>
    </source>
</evidence>
<feature type="transmembrane region" description="Helical" evidence="7">
    <location>
        <begin position="42"/>
        <end position="62"/>
    </location>
</feature>
<feature type="transmembrane region" description="Helical" evidence="7">
    <location>
        <begin position="96"/>
        <end position="112"/>
    </location>
</feature>
<protein>
    <submittedName>
        <fullName evidence="9">MFS transporter</fullName>
    </submittedName>
</protein>
<evidence type="ECO:0000313" key="10">
    <source>
        <dbReference type="Proteomes" id="UP000305202"/>
    </source>
</evidence>